<name>A0ABD6BVY8_9EURY</name>
<evidence type="ECO:0000256" key="2">
    <source>
        <dbReference type="SAM" id="Phobius"/>
    </source>
</evidence>
<dbReference type="EMBL" id="JBHUDB010000001">
    <property type="protein sequence ID" value="MFD1569292.1"/>
    <property type="molecule type" value="Genomic_DNA"/>
</dbReference>
<keyword evidence="2" id="KW-1133">Transmembrane helix</keyword>
<feature type="compositionally biased region" description="Basic and acidic residues" evidence="1">
    <location>
        <begin position="271"/>
        <end position="287"/>
    </location>
</feature>
<dbReference type="RefSeq" id="WP_256417130.1">
    <property type="nucleotide sequence ID" value="NZ_JANHDL010000002.1"/>
</dbReference>
<keyword evidence="4" id="KW-1185">Reference proteome</keyword>
<comment type="caution">
    <text evidence="3">The sequence shown here is derived from an EMBL/GenBank/DDBJ whole genome shotgun (WGS) entry which is preliminary data.</text>
</comment>
<accession>A0ABD6BVY8</accession>
<proteinExistence type="predicted"/>
<evidence type="ECO:0000256" key="1">
    <source>
        <dbReference type="SAM" id="MobiDB-lite"/>
    </source>
</evidence>
<feature type="region of interest" description="Disordered" evidence="1">
    <location>
        <begin position="223"/>
        <end position="287"/>
    </location>
</feature>
<sequence>MSKKTPPGQKRLRRAFITGVAVIVPAVITLAVLGFVFDAIYQYLDAFSSVVVPPSSRLSLPVLGSVSRQLVVEIATPVIFVTSILVLGIAVESTRYGERAVEYTHYAIEQVPGVGSVYRGFRQMSDAMLESDEGNFREVVLVEFPTKGSYTLAFVTSATPAAVTAPAGGDEMRTLFMPMAPNPVMGGHVVFVPEDRIVEVDLSVEQGLRAVVTSGVALEGAAEGVDGVSPESVHTADTATHLRDRPDSDWEMTTAADGEDEGASGGTAAVDRTDATDRTDAAGDANR</sequence>
<feature type="transmembrane region" description="Helical" evidence="2">
    <location>
        <begin position="12"/>
        <end position="37"/>
    </location>
</feature>
<reference evidence="3 4" key="1">
    <citation type="journal article" date="2019" name="Int. J. Syst. Evol. Microbiol.">
        <title>The Global Catalogue of Microorganisms (GCM) 10K type strain sequencing project: providing services to taxonomists for standard genome sequencing and annotation.</title>
        <authorList>
            <consortium name="The Broad Institute Genomics Platform"/>
            <consortium name="The Broad Institute Genome Sequencing Center for Infectious Disease"/>
            <person name="Wu L."/>
            <person name="Ma J."/>
        </authorList>
    </citation>
    <scope>NUCLEOTIDE SEQUENCE [LARGE SCALE GENOMIC DNA]</scope>
    <source>
        <strain evidence="3 4">CGMCC 1.12689</strain>
    </source>
</reference>
<dbReference type="Pfam" id="PF04367">
    <property type="entry name" value="DUF502"/>
    <property type="match status" value="1"/>
</dbReference>
<protein>
    <submittedName>
        <fullName evidence="3">DUF502 domain-containing protein</fullName>
    </submittedName>
</protein>
<dbReference type="Proteomes" id="UP001597185">
    <property type="component" value="Unassembled WGS sequence"/>
</dbReference>
<dbReference type="InterPro" id="IPR007462">
    <property type="entry name" value="COV1-like"/>
</dbReference>
<gene>
    <name evidence="3" type="ORF">ACFR9T_01580</name>
</gene>
<dbReference type="PANTHER" id="PTHR31876:SF26">
    <property type="entry name" value="PROTEIN LIKE COV 2"/>
    <property type="match status" value="1"/>
</dbReference>
<keyword evidence="2" id="KW-0812">Transmembrane</keyword>
<organism evidence="3 4">
    <name type="scientific">Halorubrum laminariae</name>
    <dbReference type="NCBI Taxonomy" id="1433523"/>
    <lineage>
        <taxon>Archaea</taxon>
        <taxon>Methanobacteriati</taxon>
        <taxon>Methanobacteriota</taxon>
        <taxon>Stenosarchaea group</taxon>
        <taxon>Halobacteria</taxon>
        <taxon>Halobacteriales</taxon>
        <taxon>Haloferacaceae</taxon>
        <taxon>Halorubrum</taxon>
    </lineage>
</organism>
<evidence type="ECO:0000313" key="4">
    <source>
        <dbReference type="Proteomes" id="UP001597185"/>
    </source>
</evidence>
<evidence type="ECO:0000313" key="3">
    <source>
        <dbReference type="EMBL" id="MFD1569292.1"/>
    </source>
</evidence>
<keyword evidence="2" id="KW-0472">Membrane</keyword>
<dbReference type="PANTHER" id="PTHR31876">
    <property type="entry name" value="COV-LIKE PROTEIN 1"/>
    <property type="match status" value="1"/>
</dbReference>
<dbReference type="AlphaFoldDB" id="A0ABD6BVY8"/>
<feature type="transmembrane region" description="Helical" evidence="2">
    <location>
        <begin position="70"/>
        <end position="91"/>
    </location>
</feature>